<dbReference type="EMBL" id="WIGM01001292">
    <property type="protein sequence ID" value="KAF6802176.1"/>
    <property type="molecule type" value="Genomic_DNA"/>
</dbReference>
<sequence length="68" mass="7534">MVLLITILCVMRETPLSRWTWQLEPNSVFSILTTASKTALMVPSRRMPQPAEAEARSTTPAVEPHAGL</sequence>
<comment type="caution">
    <text evidence="3">The sequence shown here is derived from an EMBL/GenBank/DDBJ whole genome shotgun (WGS) entry which is preliminary data.</text>
</comment>
<dbReference type="Proteomes" id="UP000639643">
    <property type="component" value="Unassembled WGS sequence"/>
</dbReference>
<organism evidence="3 4">
    <name type="scientific">Colletotrichum musicola</name>
    <dbReference type="NCBI Taxonomy" id="2175873"/>
    <lineage>
        <taxon>Eukaryota</taxon>
        <taxon>Fungi</taxon>
        <taxon>Dikarya</taxon>
        <taxon>Ascomycota</taxon>
        <taxon>Pezizomycotina</taxon>
        <taxon>Sordariomycetes</taxon>
        <taxon>Hypocreomycetidae</taxon>
        <taxon>Glomerellales</taxon>
        <taxon>Glomerellaceae</taxon>
        <taxon>Colletotrichum</taxon>
        <taxon>Colletotrichum orchidearum species complex</taxon>
    </lineage>
</organism>
<dbReference type="InterPro" id="IPR021514">
    <property type="entry name" value="DUF3176"/>
</dbReference>
<keyword evidence="4" id="KW-1185">Reference proteome</keyword>
<feature type="chain" id="PRO_5034152791" evidence="2">
    <location>
        <begin position="18"/>
        <end position="68"/>
    </location>
</feature>
<evidence type="ECO:0000256" key="2">
    <source>
        <dbReference type="SAM" id="SignalP"/>
    </source>
</evidence>
<evidence type="ECO:0000313" key="3">
    <source>
        <dbReference type="EMBL" id="KAF6802176.1"/>
    </source>
</evidence>
<dbReference type="Pfam" id="PF11374">
    <property type="entry name" value="DUF3176"/>
    <property type="match status" value="1"/>
</dbReference>
<gene>
    <name evidence="3" type="ORF">CMUS01_15438</name>
</gene>
<keyword evidence="2" id="KW-0732">Signal</keyword>
<reference evidence="3" key="1">
    <citation type="journal article" date="2020" name="Phytopathology">
        <title>Genome Sequence Resources of Colletotrichum truncatum, C. plurivorum, C. musicola, and C. sojae: Four Species Pathogenic to Soybean (Glycine max).</title>
        <authorList>
            <person name="Rogerio F."/>
            <person name="Boufleur T.R."/>
            <person name="Ciampi-Guillardi M."/>
            <person name="Sukno S.A."/>
            <person name="Thon M.R."/>
            <person name="Massola Junior N.S."/>
            <person name="Baroncelli R."/>
        </authorList>
    </citation>
    <scope>NUCLEOTIDE SEQUENCE</scope>
    <source>
        <strain evidence="3">LFN0074</strain>
    </source>
</reference>
<accession>A0A8H6IXH1</accession>
<dbReference type="AlphaFoldDB" id="A0A8H6IXH1"/>
<protein>
    <submittedName>
        <fullName evidence="3">Uncharacterized protein</fullName>
    </submittedName>
</protein>
<evidence type="ECO:0000256" key="1">
    <source>
        <dbReference type="SAM" id="MobiDB-lite"/>
    </source>
</evidence>
<evidence type="ECO:0000313" key="4">
    <source>
        <dbReference type="Proteomes" id="UP000639643"/>
    </source>
</evidence>
<feature type="region of interest" description="Disordered" evidence="1">
    <location>
        <begin position="42"/>
        <end position="68"/>
    </location>
</feature>
<name>A0A8H6IXH1_9PEZI</name>
<feature type="signal peptide" evidence="2">
    <location>
        <begin position="1"/>
        <end position="17"/>
    </location>
</feature>
<proteinExistence type="predicted"/>